<organism evidence="2 3">
    <name type="scientific">Niabella ginsenosidivorans</name>
    <dbReference type="NCBI Taxonomy" id="1176587"/>
    <lineage>
        <taxon>Bacteria</taxon>
        <taxon>Pseudomonadati</taxon>
        <taxon>Bacteroidota</taxon>
        <taxon>Chitinophagia</taxon>
        <taxon>Chitinophagales</taxon>
        <taxon>Chitinophagaceae</taxon>
        <taxon>Niabella</taxon>
    </lineage>
</organism>
<dbReference type="Proteomes" id="UP000077667">
    <property type="component" value="Chromosome"/>
</dbReference>
<keyword evidence="1" id="KW-0812">Transmembrane</keyword>
<evidence type="ECO:0000313" key="3">
    <source>
        <dbReference type="Proteomes" id="UP000077667"/>
    </source>
</evidence>
<gene>
    <name evidence="2" type="ORF">A8C56_06120</name>
</gene>
<keyword evidence="1" id="KW-1133">Transmembrane helix</keyword>
<dbReference type="AlphaFoldDB" id="A0A1A9I218"/>
<protein>
    <submittedName>
        <fullName evidence="2">Uncharacterized protein</fullName>
    </submittedName>
</protein>
<dbReference type="EMBL" id="CP015772">
    <property type="protein sequence ID" value="ANH80614.1"/>
    <property type="molecule type" value="Genomic_DNA"/>
</dbReference>
<name>A0A1A9I218_9BACT</name>
<proteinExistence type="predicted"/>
<evidence type="ECO:0000313" key="2">
    <source>
        <dbReference type="EMBL" id="ANH80614.1"/>
    </source>
</evidence>
<reference evidence="2 3" key="1">
    <citation type="submission" date="2016-05" db="EMBL/GenBank/DDBJ databases">
        <title>Niabella ginsenosidivorans BS26 whole genome sequencing.</title>
        <authorList>
            <person name="Im W.T."/>
            <person name="Siddiqi M.Z."/>
        </authorList>
    </citation>
    <scope>NUCLEOTIDE SEQUENCE [LARGE SCALE GENOMIC DNA]</scope>
    <source>
        <strain evidence="2 3">BS26</strain>
    </source>
</reference>
<keyword evidence="1" id="KW-0472">Membrane</keyword>
<evidence type="ECO:0000256" key="1">
    <source>
        <dbReference type="SAM" id="Phobius"/>
    </source>
</evidence>
<sequence>MECPDSFKNIFLLSGIILLDAGCRLREKFRHTGKMIMIPAAVFAPLPICFLIEIKRAFCKNRTPVLWFDLA</sequence>
<accession>A0A1A9I218</accession>
<keyword evidence="3" id="KW-1185">Reference proteome</keyword>
<feature type="transmembrane region" description="Helical" evidence="1">
    <location>
        <begin position="35"/>
        <end position="54"/>
    </location>
</feature>
<dbReference type="KEGG" id="nia:A8C56_06120"/>